<sequence>MLGSGVVFQLMKMTGQVLVGLESTEKAERLSEKGLTIGNNLLKVFPYRKRAEKIMFGNLPIAIRDEDLVAALRPYCMVVSLTHEVVASGGYTWTTGNMEDLILLNKGLKIHQLPVKLVIVSKGESMPAYIIYGFRSNGKGAVHRLRSVLRRRSQVPLHRLREAPTPPWTDSQPDVAQEIKATRKKIVEARAQQATGTMDHCVYVEHCPEIGQFQYVLALNMLVGGINIIQLNMMNGHVLVVLATKALADSTIEEGLEFETPRLRPSPSANGPREFSSPTCPSS</sequence>
<reference evidence="2 3" key="1">
    <citation type="submission" date="2022-01" db="EMBL/GenBank/DDBJ databases">
        <title>A chromosomal length assembly of Cordylochernes scorpioides.</title>
        <authorList>
            <person name="Zeh D."/>
            <person name="Zeh J."/>
        </authorList>
    </citation>
    <scope>NUCLEOTIDE SEQUENCE [LARGE SCALE GENOMIC DNA]</scope>
    <source>
        <strain evidence="2">IN4F17</strain>
        <tissue evidence="2">Whole Body</tissue>
    </source>
</reference>
<evidence type="ECO:0000313" key="3">
    <source>
        <dbReference type="Proteomes" id="UP001235939"/>
    </source>
</evidence>
<feature type="region of interest" description="Disordered" evidence="1">
    <location>
        <begin position="258"/>
        <end position="283"/>
    </location>
</feature>
<name>A0ABY6K5N0_9ARAC</name>
<evidence type="ECO:0000313" key="2">
    <source>
        <dbReference type="EMBL" id="UYV63178.1"/>
    </source>
</evidence>
<evidence type="ECO:0000256" key="1">
    <source>
        <dbReference type="SAM" id="MobiDB-lite"/>
    </source>
</evidence>
<keyword evidence="3" id="KW-1185">Reference proteome</keyword>
<dbReference type="EMBL" id="CP092864">
    <property type="protein sequence ID" value="UYV63178.1"/>
    <property type="molecule type" value="Genomic_DNA"/>
</dbReference>
<gene>
    <name evidence="2" type="ORF">LAZ67_2003362</name>
</gene>
<organism evidence="2 3">
    <name type="scientific">Cordylochernes scorpioides</name>
    <dbReference type="NCBI Taxonomy" id="51811"/>
    <lineage>
        <taxon>Eukaryota</taxon>
        <taxon>Metazoa</taxon>
        <taxon>Ecdysozoa</taxon>
        <taxon>Arthropoda</taxon>
        <taxon>Chelicerata</taxon>
        <taxon>Arachnida</taxon>
        <taxon>Pseudoscorpiones</taxon>
        <taxon>Cheliferoidea</taxon>
        <taxon>Chernetidae</taxon>
        <taxon>Cordylochernes</taxon>
    </lineage>
</organism>
<dbReference type="Proteomes" id="UP001235939">
    <property type="component" value="Chromosome 02"/>
</dbReference>
<proteinExistence type="predicted"/>
<protein>
    <submittedName>
        <fullName evidence="2">Uncharacterized protein</fullName>
    </submittedName>
</protein>
<accession>A0ABY6K5N0</accession>